<evidence type="ECO:0000313" key="7">
    <source>
        <dbReference type="EnsemblMetazoa" id="XP_016664461.2"/>
    </source>
</evidence>
<dbReference type="GO" id="GO:0007156">
    <property type="term" value="P:homophilic cell adhesion via plasma membrane adhesion molecules"/>
    <property type="evidence" value="ECO:0007669"/>
    <property type="project" value="InterPro"/>
</dbReference>
<dbReference type="FunFam" id="2.60.40.60:FF:000182">
    <property type="entry name" value="Blast:Putative neural-cadherin 2"/>
    <property type="match status" value="1"/>
</dbReference>
<dbReference type="GO" id="GO:0045296">
    <property type="term" value="F:cadherin binding"/>
    <property type="evidence" value="ECO:0007669"/>
    <property type="project" value="TreeGrafter"/>
</dbReference>
<dbReference type="Proteomes" id="UP000007819">
    <property type="component" value="Unassembled WGS sequence"/>
</dbReference>
<evidence type="ECO:0000313" key="8">
    <source>
        <dbReference type="Proteomes" id="UP000007819"/>
    </source>
</evidence>
<dbReference type="PANTHER" id="PTHR24027:SF438">
    <property type="entry name" value="CADHERIN 23"/>
    <property type="match status" value="1"/>
</dbReference>
<keyword evidence="4" id="KW-0472">Membrane</keyword>
<dbReference type="Pfam" id="PF00028">
    <property type="entry name" value="Cadherin"/>
    <property type="match status" value="2"/>
</dbReference>
<dbReference type="InterPro" id="IPR002126">
    <property type="entry name" value="Cadherin-like_dom"/>
</dbReference>
<dbReference type="PROSITE" id="PS50268">
    <property type="entry name" value="CADHERIN_2"/>
    <property type="match status" value="4"/>
</dbReference>
<evidence type="ECO:0000256" key="2">
    <source>
        <dbReference type="ARBA" id="ARBA00022737"/>
    </source>
</evidence>
<dbReference type="OrthoDB" id="6615422at2759"/>
<dbReference type="Gene3D" id="2.60.40.60">
    <property type="entry name" value="Cadherins"/>
    <property type="match status" value="4"/>
</dbReference>
<name>A0A8R2H9A4_ACYPI</name>
<feature type="domain" description="Cadherin" evidence="6">
    <location>
        <begin position="92"/>
        <end position="207"/>
    </location>
</feature>
<evidence type="ECO:0000256" key="5">
    <source>
        <dbReference type="PROSITE-ProRule" id="PRU00043"/>
    </source>
</evidence>
<accession>A0A8R2H9A4</accession>
<reference evidence="7" key="2">
    <citation type="submission" date="2022-06" db="UniProtKB">
        <authorList>
            <consortium name="EnsemblMetazoa"/>
        </authorList>
    </citation>
    <scope>IDENTIFICATION</scope>
</reference>
<reference evidence="8" key="1">
    <citation type="submission" date="2010-06" db="EMBL/GenBank/DDBJ databases">
        <authorList>
            <person name="Jiang H."/>
            <person name="Abraham K."/>
            <person name="Ali S."/>
            <person name="Alsbrooks S.L."/>
            <person name="Anim B.N."/>
            <person name="Anosike U.S."/>
            <person name="Attaway T."/>
            <person name="Bandaranaike D.P."/>
            <person name="Battles P.K."/>
            <person name="Bell S.N."/>
            <person name="Bell A.V."/>
            <person name="Beltran B."/>
            <person name="Bickham C."/>
            <person name="Bustamante Y."/>
            <person name="Caleb T."/>
            <person name="Canada A."/>
            <person name="Cardenas V."/>
            <person name="Carter K."/>
            <person name="Chacko J."/>
            <person name="Chandrabose M.N."/>
            <person name="Chavez D."/>
            <person name="Chavez A."/>
            <person name="Chen L."/>
            <person name="Chu H.-S."/>
            <person name="Claassen K.J."/>
            <person name="Cockrell R."/>
            <person name="Collins M."/>
            <person name="Cooper J.A."/>
            <person name="Cree A."/>
            <person name="Curry S.M."/>
            <person name="Da Y."/>
            <person name="Dao M.D."/>
            <person name="Das B."/>
            <person name="Davila M.-L."/>
            <person name="Davy-Carroll L."/>
            <person name="Denson S."/>
            <person name="Dinh H."/>
            <person name="Ebong V.E."/>
            <person name="Edwards J.R."/>
            <person name="Egan A."/>
            <person name="El-Daye J."/>
            <person name="Escobedo L."/>
            <person name="Fernandez S."/>
            <person name="Fernando P.R."/>
            <person name="Flagg N."/>
            <person name="Forbes L.D."/>
            <person name="Fowler R.G."/>
            <person name="Fu Q."/>
            <person name="Gabisi R.A."/>
            <person name="Ganer J."/>
            <person name="Garbino Pronczuk A."/>
            <person name="Garcia R.M."/>
            <person name="Garner T."/>
            <person name="Garrett T.E."/>
            <person name="Gonzalez D.A."/>
            <person name="Hamid H."/>
            <person name="Hawkins E.S."/>
            <person name="Hirani K."/>
            <person name="Hogues M.E."/>
            <person name="Hollins B."/>
            <person name="Hsiao C.-H."/>
            <person name="Jabil R."/>
            <person name="James M.L."/>
            <person name="Jhangiani S.N."/>
            <person name="Johnson B."/>
            <person name="Johnson Q."/>
            <person name="Joshi V."/>
            <person name="Kalu J.B."/>
            <person name="Kam C."/>
            <person name="Kashfia A."/>
            <person name="Keebler J."/>
            <person name="Kisamo H."/>
            <person name="Kovar C.L."/>
            <person name="Lago L.A."/>
            <person name="Lai C.-Y."/>
            <person name="Laidlaw J."/>
            <person name="Lara F."/>
            <person name="Le T.-K."/>
            <person name="Lee S.L."/>
            <person name="Legall F.H."/>
            <person name="Lemon S.J."/>
            <person name="Lewis L.R."/>
            <person name="Li B."/>
            <person name="Liu Y."/>
            <person name="Liu Y.-S."/>
            <person name="Lopez J."/>
            <person name="Lozado R.J."/>
            <person name="Lu J."/>
            <person name="Madu R.C."/>
            <person name="Maheshwari M."/>
            <person name="Maheshwari R."/>
            <person name="Malloy K."/>
            <person name="Martinez E."/>
            <person name="Mathew T."/>
            <person name="Mercado I.C."/>
            <person name="Mercado C."/>
            <person name="Meyer B."/>
            <person name="Montgomery K."/>
            <person name="Morgan M.B."/>
            <person name="Munidasa M."/>
            <person name="Nazareth L.V."/>
            <person name="Nelson J."/>
            <person name="Ng B.M."/>
            <person name="Nguyen N.B."/>
            <person name="Nguyen P.Q."/>
            <person name="Nguyen T."/>
            <person name="Obregon M."/>
            <person name="Okwuonu G.O."/>
            <person name="Onwere C.G."/>
            <person name="Orozco G."/>
            <person name="Parra A."/>
            <person name="Patel S."/>
            <person name="Patil S."/>
            <person name="Perez A."/>
            <person name="Perez Y."/>
            <person name="Pham C."/>
            <person name="Primus E.L."/>
            <person name="Pu L.-L."/>
            <person name="Puazo M."/>
            <person name="Qin X."/>
            <person name="Quiroz J.B."/>
            <person name="Reese J."/>
            <person name="Richards S."/>
            <person name="Rives C.M."/>
            <person name="Robberts R."/>
            <person name="Ruiz S.J."/>
            <person name="Ruiz M.J."/>
            <person name="Santibanez J."/>
            <person name="Schneider B.W."/>
            <person name="Sisson I."/>
            <person name="Smith M."/>
            <person name="Sodergren E."/>
            <person name="Song X.-Z."/>
            <person name="Song B.B."/>
            <person name="Summersgill H."/>
            <person name="Thelus R."/>
            <person name="Thornton R.D."/>
            <person name="Trejos Z.Y."/>
            <person name="Usmani K."/>
            <person name="Vattathil S."/>
            <person name="Villasana D."/>
            <person name="Walker D.L."/>
            <person name="Wang S."/>
            <person name="Wang K."/>
            <person name="White C.S."/>
            <person name="Williams A.C."/>
            <person name="Williamson J."/>
            <person name="Wilson K."/>
            <person name="Woghiren I.O."/>
            <person name="Woodworth J.R."/>
            <person name="Worley K.C."/>
            <person name="Wright R.A."/>
            <person name="Wu W."/>
            <person name="Young L."/>
            <person name="Zhang L."/>
            <person name="Zhang J."/>
            <person name="Zhu Y."/>
            <person name="Muzny D.M."/>
            <person name="Weinstock G."/>
            <person name="Gibbs R.A."/>
        </authorList>
    </citation>
    <scope>NUCLEOTIDE SEQUENCE [LARGE SCALE GENOMIC DNA]</scope>
    <source>
        <strain evidence="8">LSR1</strain>
    </source>
</reference>
<dbReference type="EnsemblMetazoa" id="XM_016808972.2">
    <property type="protein sequence ID" value="XP_016664461.2"/>
    <property type="gene ID" value="LOC100569207"/>
</dbReference>
<dbReference type="InterPro" id="IPR020894">
    <property type="entry name" value="Cadherin_CS"/>
</dbReference>
<dbReference type="FunFam" id="2.60.40.60:FF:000112">
    <property type="entry name" value="neural-cadherin isoform X1"/>
    <property type="match status" value="1"/>
</dbReference>
<dbReference type="GeneID" id="100569207"/>
<evidence type="ECO:0000256" key="3">
    <source>
        <dbReference type="ARBA" id="ARBA00022837"/>
    </source>
</evidence>
<feature type="domain" description="Cadherin" evidence="6">
    <location>
        <begin position="208"/>
        <end position="319"/>
    </location>
</feature>
<keyword evidence="2" id="KW-0677">Repeat</keyword>
<dbReference type="GO" id="GO:0016477">
    <property type="term" value="P:cell migration"/>
    <property type="evidence" value="ECO:0007669"/>
    <property type="project" value="TreeGrafter"/>
</dbReference>
<evidence type="ECO:0000259" key="6">
    <source>
        <dbReference type="PROSITE" id="PS50268"/>
    </source>
</evidence>
<dbReference type="KEGG" id="api:100569207"/>
<proteinExistence type="predicted"/>
<dbReference type="AlphaFoldDB" id="A0A8R2H9A4"/>
<evidence type="ECO:0000256" key="1">
    <source>
        <dbReference type="ARBA" id="ARBA00004370"/>
    </source>
</evidence>
<feature type="domain" description="Cadherin" evidence="6">
    <location>
        <begin position="4"/>
        <end position="36"/>
    </location>
</feature>
<dbReference type="SUPFAM" id="SSF49313">
    <property type="entry name" value="Cadherin-like"/>
    <property type="match status" value="2"/>
</dbReference>
<evidence type="ECO:0000256" key="4">
    <source>
        <dbReference type="ARBA" id="ARBA00023136"/>
    </source>
</evidence>
<dbReference type="InterPro" id="IPR015919">
    <property type="entry name" value="Cadherin-like_sf"/>
</dbReference>
<dbReference type="GO" id="GO:0008013">
    <property type="term" value="F:beta-catenin binding"/>
    <property type="evidence" value="ECO:0007669"/>
    <property type="project" value="TreeGrafter"/>
</dbReference>
<dbReference type="CDD" id="cd11304">
    <property type="entry name" value="Cadherin_repeat"/>
    <property type="match status" value="2"/>
</dbReference>
<keyword evidence="8" id="KW-1185">Reference proteome</keyword>
<protein>
    <recommendedName>
        <fullName evidence="6">Cadherin domain-containing protein</fullName>
    </recommendedName>
</protein>
<sequence>MCVQYELHLSASDNLKENHTIVVIHVKDVNDNPPVFERPTYRTQITEEDDRNLPKRVLQYELILAASDNFQDSKTTVVINVKDKNDMPPVFNSPLYATEMEEELSGAYPHHLLQVTATDGDKDRPQNIVYFLTGQGIDPDNPANSKFDINRTSGEIFVLKPLDRDQPNGRPQWRFTVFAQDEGGEGLVGYADVQVNLKDINDNAPVFPQGVYWGNVTENGTAGMVVMTMTAVDYDDPAEGTNAKLIYSIEKNVIEEETGTPIFEIESDTGVIKTAVCCLDRERTPDYSIQVVAMDGGGLKGTGTASIRVKDINDMPPQFTKEEWLTEVDETDGFNFPETPILTVTVHDEDETNKFQYK</sequence>
<dbReference type="SMART" id="SM00112">
    <property type="entry name" value="CA"/>
    <property type="match status" value="3"/>
</dbReference>
<dbReference type="RefSeq" id="XP_016664461.2">
    <property type="nucleotide sequence ID" value="XM_016808972.2"/>
</dbReference>
<keyword evidence="3 5" id="KW-0106">Calcium</keyword>
<dbReference type="GO" id="GO:0016342">
    <property type="term" value="C:catenin complex"/>
    <property type="evidence" value="ECO:0007669"/>
    <property type="project" value="TreeGrafter"/>
</dbReference>
<organism evidence="7 8">
    <name type="scientific">Acyrthosiphon pisum</name>
    <name type="common">Pea aphid</name>
    <dbReference type="NCBI Taxonomy" id="7029"/>
    <lineage>
        <taxon>Eukaryota</taxon>
        <taxon>Metazoa</taxon>
        <taxon>Ecdysozoa</taxon>
        <taxon>Arthropoda</taxon>
        <taxon>Hexapoda</taxon>
        <taxon>Insecta</taxon>
        <taxon>Pterygota</taxon>
        <taxon>Neoptera</taxon>
        <taxon>Paraneoptera</taxon>
        <taxon>Hemiptera</taxon>
        <taxon>Sternorrhyncha</taxon>
        <taxon>Aphidomorpha</taxon>
        <taxon>Aphidoidea</taxon>
        <taxon>Aphididae</taxon>
        <taxon>Macrosiphini</taxon>
        <taxon>Acyrthosiphon</taxon>
    </lineage>
</organism>
<dbReference type="PRINTS" id="PR00205">
    <property type="entry name" value="CADHERIN"/>
</dbReference>
<dbReference type="InterPro" id="IPR039808">
    <property type="entry name" value="Cadherin"/>
</dbReference>
<feature type="domain" description="Cadherin" evidence="6">
    <location>
        <begin position="50"/>
        <end position="91"/>
    </location>
</feature>
<dbReference type="PANTHER" id="PTHR24027">
    <property type="entry name" value="CADHERIN-23"/>
    <property type="match status" value="1"/>
</dbReference>
<comment type="subcellular location">
    <subcellularLocation>
        <location evidence="1">Membrane</location>
    </subcellularLocation>
</comment>
<dbReference type="PROSITE" id="PS00232">
    <property type="entry name" value="CADHERIN_1"/>
    <property type="match status" value="2"/>
</dbReference>
<dbReference type="GO" id="GO:0005509">
    <property type="term" value="F:calcium ion binding"/>
    <property type="evidence" value="ECO:0007669"/>
    <property type="project" value="UniProtKB-UniRule"/>
</dbReference>